<gene>
    <name evidence="3" type="ORF">PUT78_21440</name>
</gene>
<dbReference type="SUPFAM" id="SSF51905">
    <property type="entry name" value="FAD/NAD(P)-binding domain"/>
    <property type="match status" value="1"/>
</dbReference>
<dbReference type="Gene3D" id="3.50.50.60">
    <property type="entry name" value="FAD/NAD(P)-binding domain"/>
    <property type="match status" value="1"/>
</dbReference>
<keyword evidence="1" id="KW-0560">Oxidoreductase</keyword>
<protein>
    <submittedName>
        <fullName evidence="3">FAD-dependent oxidoreductase</fullName>
    </submittedName>
</protein>
<dbReference type="Gene3D" id="3.30.9.10">
    <property type="entry name" value="D-Amino Acid Oxidase, subunit A, domain 2"/>
    <property type="match status" value="1"/>
</dbReference>
<organism evidence="3 4">
    <name type="scientific">Roseinatronobacter alkalisoli</name>
    <dbReference type="NCBI Taxonomy" id="3028235"/>
    <lineage>
        <taxon>Bacteria</taxon>
        <taxon>Pseudomonadati</taxon>
        <taxon>Pseudomonadota</taxon>
        <taxon>Alphaproteobacteria</taxon>
        <taxon>Rhodobacterales</taxon>
        <taxon>Paracoccaceae</taxon>
        <taxon>Roseinatronobacter</taxon>
    </lineage>
</organism>
<keyword evidence="4" id="KW-1185">Reference proteome</keyword>
<feature type="domain" description="FAD dependent oxidoreductase" evidence="2">
    <location>
        <begin position="139"/>
        <end position="563"/>
    </location>
</feature>
<sequence>MRIAIFEPLNDQTAASILDGNVLYRPDVAQKGNRDLSRAVFGNDVEGIVVKEWLFNDAFFNECKARNWSLTIILVNKRGLTNAQQAMATRAGVKVICTAPQDGASCYIAGMKALENAIKQDLVAMELYRPVNSRNVTFVGCGLVNLISAYFLASQGYQVSMIDAKADPRSNPSWDALGCSHGGGNARMFTLSEMDNYNCRSVHNDMNNYFSKPITALGWNIFGDTGLNAQEQSWVDEFQSVPVWLADQFNDDILAHNRESWYYWQAWIQKDPALFENSCYKDRILRIYADPTQYQAALARQNRIGATIEVVSAAEVAEAQPSLKEAVANGKIAGGVYVHGFTVKVHAFVLGILARLDAMGVPITWNSPISVLRHTAQGQVSHLIAAGGEQIAVDNLVISPGVYANGLLDSTETAGKICGVLGAWLTLPCLENSLENSLKLARKGHIVEDSNVTISTDASGNPALIIGSGYGFTGFDPDNIDPALLEKMYDGLIDTARTYFPDLYQAHVDKGTLRDSLKYCVRPWTSTSLGVFEMQETADGNKCIVTGGHNTGGFAQSPVIAAAILSAFDGRPHQMHYDYQPARFTRFQLQTQYRQTVAALVA</sequence>
<accession>A0ABT5TEU6</accession>
<dbReference type="InterPro" id="IPR036188">
    <property type="entry name" value="FAD/NAD-bd_sf"/>
</dbReference>
<comment type="caution">
    <text evidence="3">The sequence shown here is derived from an EMBL/GenBank/DDBJ whole genome shotgun (WGS) entry which is preliminary data.</text>
</comment>
<dbReference type="Pfam" id="PF01266">
    <property type="entry name" value="DAO"/>
    <property type="match status" value="1"/>
</dbReference>
<dbReference type="InterPro" id="IPR006076">
    <property type="entry name" value="FAD-dep_OxRdtase"/>
</dbReference>
<dbReference type="Proteomes" id="UP001431784">
    <property type="component" value="Unassembled WGS sequence"/>
</dbReference>
<reference evidence="3" key="1">
    <citation type="submission" date="2023-02" db="EMBL/GenBank/DDBJ databases">
        <title>Description of Roseinatronobacter alkalisoli sp. nov., an alkaliphilic bacerium isolated from soda soil.</title>
        <authorList>
            <person name="Wei W."/>
        </authorList>
    </citation>
    <scope>NUCLEOTIDE SEQUENCE</scope>
    <source>
        <strain evidence="3">HJB301</strain>
    </source>
</reference>
<evidence type="ECO:0000256" key="1">
    <source>
        <dbReference type="ARBA" id="ARBA00023002"/>
    </source>
</evidence>
<evidence type="ECO:0000313" key="4">
    <source>
        <dbReference type="Proteomes" id="UP001431784"/>
    </source>
</evidence>
<dbReference type="RefSeq" id="WP_274354293.1">
    <property type="nucleotide sequence ID" value="NZ_JAQZSM010000043.1"/>
</dbReference>
<dbReference type="EMBL" id="JAQZSM010000043">
    <property type="protein sequence ID" value="MDD7973628.1"/>
    <property type="molecule type" value="Genomic_DNA"/>
</dbReference>
<evidence type="ECO:0000259" key="2">
    <source>
        <dbReference type="Pfam" id="PF01266"/>
    </source>
</evidence>
<name>A0ABT5TEU6_9RHOB</name>
<proteinExistence type="predicted"/>
<evidence type="ECO:0000313" key="3">
    <source>
        <dbReference type="EMBL" id="MDD7973628.1"/>
    </source>
</evidence>